<dbReference type="GO" id="GO:0004527">
    <property type="term" value="F:exonuclease activity"/>
    <property type="evidence" value="ECO:0007669"/>
    <property type="project" value="UniProtKB-KW"/>
</dbReference>
<dbReference type="SUPFAM" id="SSF56219">
    <property type="entry name" value="DNase I-like"/>
    <property type="match status" value="1"/>
</dbReference>
<keyword evidence="3" id="KW-0540">Nuclease</keyword>
<feature type="domain" description="Endonuclease/exonuclease/phosphatase" evidence="2">
    <location>
        <begin position="59"/>
        <end position="245"/>
    </location>
</feature>
<dbReference type="InterPro" id="IPR036691">
    <property type="entry name" value="Endo/exonu/phosph_ase_sf"/>
</dbReference>
<organism evidence="3">
    <name type="scientific">Pyxidicoccus sp. MCy9557</name>
    <dbReference type="NCBI Taxonomy" id="2012863"/>
    <lineage>
        <taxon>Bacteria</taxon>
        <taxon>Pseudomonadati</taxon>
        <taxon>Myxococcota</taxon>
        <taxon>Myxococcia</taxon>
        <taxon>Myxococcales</taxon>
        <taxon>Cystobacterineae</taxon>
        <taxon>Myxococcaceae</taxon>
        <taxon>Pyxidicoccus</taxon>
    </lineage>
</organism>
<evidence type="ECO:0000313" key="3">
    <source>
        <dbReference type="EMBL" id="ASA76650.1"/>
    </source>
</evidence>
<dbReference type="GO" id="GO:0004519">
    <property type="term" value="F:endonuclease activity"/>
    <property type="evidence" value="ECO:0007669"/>
    <property type="project" value="UniProtKB-KW"/>
</dbReference>
<accession>A0A1Z2TJN0</accession>
<protein>
    <submittedName>
        <fullName evidence="3">Endonuclease/exonuclease</fullName>
    </submittedName>
</protein>
<evidence type="ECO:0000256" key="1">
    <source>
        <dbReference type="SAM" id="MobiDB-lite"/>
    </source>
</evidence>
<dbReference type="Gene3D" id="3.60.10.10">
    <property type="entry name" value="Endonuclease/exonuclease/phosphatase"/>
    <property type="match status" value="1"/>
</dbReference>
<proteinExistence type="predicted"/>
<dbReference type="AlphaFoldDB" id="A0A1Z2TJN0"/>
<keyword evidence="3" id="KW-0255">Endonuclease</keyword>
<evidence type="ECO:0000259" key="2">
    <source>
        <dbReference type="Pfam" id="PF03372"/>
    </source>
</evidence>
<name>A0A1Z2TJN0_9BACT</name>
<reference evidence="3" key="1">
    <citation type="journal article" date="2017" name="Angew. Chem. Int. Ed. Engl.">
        <title>Pyxipyrrolones: Novel cytotoxic myxobacterial metabolites. Structure elucidation and biosynthesis proposal.</title>
        <authorList>
            <person name="Kjaerulff L."/>
            <person name="Raju R."/>
            <person name="Panter F."/>
            <person name="Scheid U."/>
            <person name="Garcia R."/>
            <person name="Herrmann J."/>
            <person name="Muller R."/>
        </authorList>
    </citation>
    <scope>NUCLEOTIDE SEQUENCE</scope>
    <source>
        <strain evidence="3">MCy9557</strain>
    </source>
</reference>
<keyword evidence="3" id="KW-0378">Hydrolase</keyword>
<feature type="region of interest" description="Disordered" evidence="1">
    <location>
        <begin position="1"/>
        <end position="31"/>
    </location>
</feature>
<sequence>MGPPVRESDAGSIDGGWDVDPVSDAGTDAGSEPANLRIMAANLTSGDGQSYSAGHGIRLMRGPAPDVILVQEFNFGLNTEDDLRRMVEQVGEGFHYAREGDAQIPNGIISRWPILASGEWDDPVTRTRDFVWARIDIPGPRDLWAVSVHLLTTSADVRVEQARALLGYIAARVPEDDYLVIGGDLNTDTRDEPCFPLLQQAVVTAGPHPADTVGNTHTNAARNRPYDHVLVDADLREHQQATVIGTNTFPDGLVFDTRFYTPVSDVAPVLVGDSVARNMQHMPVVKDFRVPLD</sequence>
<keyword evidence="3" id="KW-0269">Exonuclease</keyword>
<dbReference type="Pfam" id="PF03372">
    <property type="entry name" value="Exo_endo_phos"/>
    <property type="match status" value="1"/>
</dbReference>
<dbReference type="SMR" id="A0A1Z2TJN0"/>
<dbReference type="EMBL" id="KY765914">
    <property type="protein sequence ID" value="ASA76650.1"/>
    <property type="molecule type" value="Genomic_DNA"/>
</dbReference>
<dbReference type="InterPro" id="IPR005135">
    <property type="entry name" value="Endo/exonuclease/phosphatase"/>
</dbReference>